<evidence type="ECO:0000259" key="11">
    <source>
        <dbReference type="Pfam" id="PF08244"/>
    </source>
</evidence>
<dbReference type="SUPFAM" id="SSF49899">
    <property type="entry name" value="Concanavalin A-like lectins/glucanases"/>
    <property type="match status" value="1"/>
</dbReference>
<evidence type="ECO:0000256" key="9">
    <source>
        <dbReference type="SAM" id="MobiDB-lite"/>
    </source>
</evidence>
<evidence type="ECO:0000256" key="5">
    <source>
        <dbReference type="ARBA" id="ARBA00022737"/>
    </source>
</evidence>
<comment type="catalytic activity">
    <reaction evidence="1">
        <text>Hydrolysis of terminal non-reducing beta-D-fructofuranoside residues in beta-D-fructofuranosides.</text>
        <dbReference type="EC" id="3.2.1.26"/>
    </reaction>
</comment>
<dbReference type="CDD" id="cd18624">
    <property type="entry name" value="GH32_Fruct1-like"/>
    <property type="match status" value="1"/>
</dbReference>
<feature type="repeat" description="PPR" evidence="8">
    <location>
        <begin position="984"/>
        <end position="1018"/>
    </location>
</feature>
<evidence type="ECO:0000256" key="7">
    <source>
        <dbReference type="ARBA" id="ARBA00023295"/>
    </source>
</evidence>
<evidence type="ECO:0000259" key="10">
    <source>
        <dbReference type="Pfam" id="PF00251"/>
    </source>
</evidence>
<dbReference type="InterPro" id="IPR050551">
    <property type="entry name" value="Fructan_Metab_Enzymes"/>
</dbReference>
<accession>A0AA88DDZ5</accession>
<dbReference type="FunFam" id="2.115.10.20:FF:000001">
    <property type="entry name" value="Beta-fructofuranosidase, insoluble isoenzyme CWINV1"/>
    <property type="match status" value="1"/>
</dbReference>
<feature type="compositionally biased region" description="Acidic residues" evidence="9">
    <location>
        <begin position="559"/>
        <end position="581"/>
    </location>
</feature>
<dbReference type="GO" id="GO:0004564">
    <property type="term" value="F:beta-fructofuranosidase activity"/>
    <property type="evidence" value="ECO:0007669"/>
    <property type="project" value="UniProtKB-EC"/>
</dbReference>
<proteinExistence type="inferred from homology"/>
<evidence type="ECO:0000256" key="4">
    <source>
        <dbReference type="ARBA" id="ARBA00022554"/>
    </source>
</evidence>
<feature type="domain" description="Glycosyl hydrolase family 32 N-terminal" evidence="10">
    <location>
        <begin position="1"/>
        <end position="303"/>
    </location>
</feature>
<feature type="repeat" description="PPR" evidence="8">
    <location>
        <begin position="741"/>
        <end position="775"/>
    </location>
</feature>
<feature type="repeat" description="PPR" evidence="8">
    <location>
        <begin position="804"/>
        <end position="838"/>
    </location>
</feature>
<dbReference type="Pfam" id="PF13041">
    <property type="entry name" value="PPR_2"/>
    <property type="match status" value="4"/>
</dbReference>
<keyword evidence="4" id="KW-0926">Vacuole</keyword>
<keyword evidence="7" id="KW-0326">Glycosidase</keyword>
<dbReference type="InterPro" id="IPR013189">
    <property type="entry name" value="Glyco_hydro_32_C"/>
</dbReference>
<reference evidence="12" key="1">
    <citation type="submission" date="2023-07" db="EMBL/GenBank/DDBJ databases">
        <title>draft genome sequence of fig (Ficus carica).</title>
        <authorList>
            <person name="Takahashi T."/>
            <person name="Nishimura K."/>
        </authorList>
    </citation>
    <scope>NUCLEOTIDE SEQUENCE</scope>
</reference>
<dbReference type="NCBIfam" id="TIGR00756">
    <property type="entry name" value="PPR"/>
    <property type="match status" value="5"/>
</dbReference>
<comment type="caution">
    <text evidence="12">The sequence shown here is derived from an EMBL/GenBank/DDBJ whole genome shotgun (WGS) entry which is preliminary data.</text>
</comment>
<dbReference type="SMART" id="SM00640">
    <property type="entry name" value="Glyco_32"/>
    <property type="match status" value="1"/>
</dbReference>
<dbReference type="PANTHER" id="PTHR31953">
    <property type="entry name" value="BETA-FRUCTOFURANOSIDASE, INSOLUBLE ISOENZYME CWINV1-RELATED"/>
    <property type="match status" value="1"/>
</dbReference>
<evidence type="ECO:0000313" key="12">
    <source>
        <dbReference type="EMBL" id="GMN54535.1"/>
    </source>
</evidence>
<keyword evidence="6" id="KW-0378">Hydrolase</keyword>
<feature type="domain" description="Glycosyl hydrolase family 32 C-terminal" evidence="11">
    <location>
        <begin position="306"/>
        <end position="499"/>
    </location>
</feature>
<dbReference type="EMBL" id="BTGU01000052">
    <property type="protein sequence ID" value="GMN54535.1"/>
    <property type="molecule type" value="Genomic_DNA"/>
</dbReference>
<dbReference type="GO" id="GO:0005773">
    <property type="term" value="C:vacuole"/>
    <property type="evidence" value="ECO:0007669"/>
    <property type="project" value="UniProtKB-SubCell"/>
</dbReference>
<dbReference type="InterPro" id="IPR013148">
    <property type="entry name" value="Glyco_hydro_32_N"/>
</dbReference>
<dbReference type="Gene3D" id="2.60.120.560">
    <property type="entry name" value="Exo-inulinase, domain 1"/>
    <property type="match status" value="1"/>
</dbReference>
<dbReference type="InterPro" id="IPR001362">
    <property type="entry name" value="Glyco_hydro_32"/>
</dbReference>
<evidence type="ECO:0000256" key="6">
    <source>
        <dbReference type="ARBA" id="ARBA00022801"/>
    </source>
</evidence>
<comment type="similarity">
    <text evidence="3">Belongs to the glycosyl hydrolase 32 family.</text>
</comment>
<dbReference type="InterPro" id="IPR023296">
    <property type="entry name" value="Glyco_hydro_beta-prop_sf"/>
</dbReference>
<dbReference type="InterPro" id="IPR013320">
    <property type="entry name" value="ConA-like_dom_sf"/>
</dbReference>
<dbReference type="GO" id="GO:0005975">
    <property type="term" value="P:carbohydrate metabolic process"/>
    <property type="evidence" value="ECO:0007669"/>
    <property type="project" value="InterPro"/>
</dbReference>
<gene>
    <name evidence="12" type="ORF">TIFTF001_023661</name>
</gene>
<dbReference type="Pfam" id="PF08244">
    <property type="entry name" value="Glyco_hydro_32C"/>
    <property type="match status" value="1"/>
</dbReference>
<dbReference type="InterPro" id="IPR002885">
    <property type="entry name" value="PPR_rpt"/>
</dbReference>
<feature type="repeat" description="PPR" evidence="8">
    <location>
        <begin position="1019"/>
        <end position="1049"/>
    </location>
</feature>
<dbReference type="PROSITE" id="PS51375">
    <property type="entry name" value="PPR"/>
    <property type="match status" value="5"/>
</dbReference>
<evidence type="ECO:0000256" key="8">
    <source>
        <dbReference type="PROSITE-ProRule" id="PRU00708"/>
    </source>
</evidence>
<evidence type="ECO:0000256" key="2">
    <source>
        <dbReference type="ARBA" id="ARBA00004116"/>
    </source>
</evidence>
<dbReference type="Pfam" id="PF00251">
    <property type="entry name" value="Glyco_hydro_32N"/>
    <property type="match status" value="1"/>
</dbReference>
<comment type="subcellular location">
    <subcellularLocation>
        <location evidence="2">Vacuole</location>
    </subcellularLocation>
</comment>
<keyword evidence="5" id="KW-0677">Repeat</keyword>
<evidence type="ECO:0000313" key="13">
    <source>
        <dbReference type="Proteomes" id="UP001187192"/>
    </source>
</evidence>
<dbReference type="Pfam" id="PF01535">
    <property type="entry name" value="PPR"/>
    <property type="match status" value="2"/>
</dbReference>
<dbReference type="Proteomes" id="UP001187192">
    <property type="component" value="Unassembled WGS sequence"/>
</dbReference>
<sequence>MYFNGLYHIFYQYNPKGAVWGNIVWAHSVSKDLINWKALDPAIYPSKPFDINGCWSGSATILPGNKPVILYTGIDPDNKQVQNYAIPKNISDPYLREWIKPDDNPVVFPDAGVNASAFRDPTTAWWGKDGHWRILIGGRRRNRGIAHLYRSKDFVNWVKAKHPLHSNAKTGMWECPDFFPVSKSSKRGLDTSAFGHDIKHVLKVSLDVTRFEYYTLGTYFPRKDRYIPDNTSFDGWAGLRYDYGNFYASKSFYDQATKRRILWGWANESDSVQDDKNKGWSGIQATPRTLWLDSKGKQLRQWPIEEIKTLRGQKVKLTNTKLNKGDHVEIKGITAAQADVEVIFSFRNLDKAEKFDPNWVNAQDLCAQKGSQVPGGVGPFGLLTLASKYLEEFTPVFFRIFKATNNKHVVLLCSDASSSSLATGLYKPSFAGFVDADLRHNKLSLRSLIDHSVVESFGARGKTSILSRVYPSLAVEDDAHLHVFNNGSETITVKHLNAWRFIVCALLLEPAFSGFSTLETEGGMPRRRFLWQKQSCEWRVDLERGDQGLDFGSFRELDESDNIDDDEKGEDSDDDEDEDGFEGLNLSNRSSVEIENVGRIEEDEAKLRHPLVREVCRLVDLRSDWNSKFEGELRPLLRSLKPRQVCAVLHSFEDERVALKFFYWVDRQWRYRHDAITYYTMLESSWQVEECDVNLDFDAESWVEPNFSICNTAVHVLVMGNRLEKASRFLNRMEIVGIRPNVVTYNCLMKGYCNVHWIEGALELIAIMPLKGCYLDKVGYHTHGHGSEALEFLSEGKEKGFRFDKVRYSAIVGSFCKEGNIDMAKEIVNEMFSKGCISDVVTYISVFNSVLYSLINGLCQSGKSLEAREMMNISEEEWWTPNAITYSAVMHGLRREGKLAEACDLVEEIVNKGNSVEINLMIQSFYREGKMDKAKKFMEWCPQNGCAVNVVNFTTLIHGYCPRDDLETAVSLLDDTYLSNKHPDAVTYTTVVNALGRKGRIDEANELVMRMLGRGLDPTPVTYGTVIHWYSQSGRVEDLVKLLDKMLVRQNFKTAYNLVIEKLCSLRILEEADKLLSKVLRTASRIDANTSLILMDSNLSIGLPLSFYRVANRMFHRNMVPDIKLCEKVSKRLMLEGNSKEPDNLMLRFVERGRISPQGEERMKS</sequence>
<feature type="region of interest" description="Disordered" evidence="9">
    <location>
        <begin position="559"/>
        <end position="584"/>
    </location>
</feature>
<organism evidence="12 13">
    <name type="scientific">Ficus carica</name>
    <name type="common">Common fig</name>
    <dbReference type="NCBI Taxonomy" id="3494"/>
    <lineage>
        <taxon>Eukaryota</taxon>
        <taxon>Viridiplantae</taxon>
        <taxon>Streptophyta</taxon>
        <taxon>Embryophyta</taxon>
        <taxon>Tracheophyta</taxon>
        <taxon>Spermatophyta</taxon>
        <taxon>Magnoliopsida</taxon>
        <taxon>eudicotyledons</taxon>
        <taxon>Gunneridae</taxon>
        <taxon>Pentapetalae</taxon>
        <taxon>rosids</taxon>
        <taxon>fabids</taxon>
        <taxon>Rosales</taxon>
        <taxon>Moraceae</taxon>
        <taxon>Ficeae</taxon>
        <taxon>Ficus</taxon>
    </lineage>
</organism>
<dbReference type="AlphaFoldDB" id="A0AA88DDZ5"/>
<dbReference type="InterPro" id="IPR011990">
    <property type="entry name" value="TPR-like_helical_dom_sf"/>
</dbReference>
<dbReference type="FunFam" id="2.60.120.560:FF:000002">
    <property type="entry name" value="Beta-fructofuranosidase, insoluble isoenzyme CWINV1"/>
    <property type="match status" value="1"/>
</dbReference>
<dbReference type="SUPFAM" id="SSF75005">
    <property type="entry name" value="Arabinanase/levansucrase/invertase"/>
    <property type="match status" value="1"/>
</dbReference>
<name>A0AA88DDZ5_FICCA</name>
<evidence type="ECO:0000256" key="3">
    <source>
        <dbReference type="ARBA" id="ARBA00009902"/>
    </source>
</evidence>
<keyword evidence="13" id="KW-1185">Reference proteome</keyword>
<dbReference type="Gene3D" id="1.25.40.10">
    <property type="entry name" value="Tetratricopeptide repeat domain"/>
    <property type="match status" value="4"/>
</dbReference>
<dbReference type="Gene3D" id="2.115.10.20">
    <property type="entry name" value="Glycosyl hydrolase domain, family 43"/>
    <property type="match status" value="1"/>
</dbReference>
<evidence type="ECO:0000256" key="1">
    <source>
        <dbReference type="ARBA" id="ARBA00000094"/>
    </source>
</evidence>
<feature type="repeat" description="PPR" evidence="8">
    <location>
        <begin position="882"/>
        <end position="916"/>
    </location>
</feature>
<protein>
    <submittedName>
        <fullName evidence="12">Uncharacterized protein</fullName>
    </submittedName>
</protein>